<dbReference type="InterPro" id="IPR006121">
    <property type="entry name" value="HMA_dom"/>
</dbReference>
<keyword evidence="4 10" id="KW-0479">Metal-binding</keyword>
<dbReference type="EMBL" id="JAQMWT010000099">
    <property type="protein sequence ID" value="KAJ8610606.1"/>
    <property type="molecule type" value="Genomic_DNA"/>
</dbReference>
<keyword evidence="14" id="KW-1185">Reference proteome</keyword>
<feature type="transmembrane region" description="Helical" evidence="10">
    <location>
        <begin position="1008"/>
        <end position="1030"/>
    </location>
</feature>
<keyword evidence="5 10" id="KW-0547">Nucleotide-binding</keyword>
<evidence type="ECO:0000256" key="9">
    <source>
        <dbReference type="ARBA" id="ARBA00023136"/>
    </source>
</evidence>
<feature type="region of interest" description="Disordered" evidence="11">
    <location>
        <begin position="1143"/>
        <end position="1183"/>
    </location>
</feature>
<dbReference type="AlphaFoldDB" id="A0AAD7XSX1"/>
<feature type="domain" description="HMA" evidence="12">
    <location>
        <begin position="175"/>
        <end position="240"/>
    </location>
</feature>
<dbReference type="PROSITE" id="PS01047">
    <property type="entry name" value="HMA_1"/>
    <property type="match status" value="1"/>
</dbReference>
<dbReference type="InterPro" id="IPR023214">
    <property type="entry name" value="HAD_sf"/>
</dbReference>
<dbReference type="PROSITE" id="PS50846">
    <property type="entry name" value="HMA_2"/>
    <property type="match status" value="4"/>
</dbReference>
<dbReference type="PANTHER" id="PTHR43520:SF8">
    <property type="entry name" value="P-TYPE CU(+) TRANSPORTER"/>
    <property type="match status" value="1"/>
</dbReference>
<dbReference type="Pfam" id="PF00702">
    <property type="entry name" value="Hydrolase"/>
    <property type="match status" value="1"/>
</dbReference>
<dbReference type="GO" id="GO:0016887">
    <property type="term" value="F:ATP hydrolysis activity"/>
    <property type="evidence" value="ECO:0007669"/>
    <property type="project" value="InterPro"/>
</dbReference>
<dbReference type="SFLD" id="SFLDG00002">
    <property type="entry name" value="C1.7:_P-type_atpase_like"/>
    <property type="match status" value="1"/>
</dbReference>
<dbReference type="Pfam" id="PF00403">
    <property type="entry name" value="HMA"/>
    <property type="match status" value="2"/>
</dbReference>
<keyword evidence="3 10" id="KW-0812">Transmembrane</keyword>
<dbReference type="Proteomes" id="UP001230188">
    <property type="component" value="Unassembled WGS sequence"/>
</dbReference>
<dbReference type="InterPro" id="IPR017969">
    <property type="entry name" value="Heavy-metal-associated_CS"/>
</dbReference>
<feature type="domain" description="HMA" evidence="12">
    <location>
        <begin position="14"/>
        <end position="80"/>
    </location>
</feature>
<dbReference type="InterPro" id="IPR036412">
    <property type="entry name" value="HAD-like_sf"/>
</dbReference>
<dbReference type="GO" id="GO:0055070">
    <property type="term" value="P:copper ion homeostasis"/>
    <property type="evidence" value="ECO:0007669"/>
    <property type="project" value="TreeGrafter"/>
</dbReference>
<keyword evidence="7" id="KW-1278">Translocase</keyword>
<reference evidence="13" key="1">
    <citation type="submission" date="2023-01" db="EMBL/GenBank/DDBJ databases">
        <title>Metagenome sequencing of chrysophaentin producing Chrysophaeum taylorii.</title>
        <authorList>
            <person name="Davison J."/>
            <person name="Bewley C."/>
        </authorList>
    </citation>
    <scope>NUCLEOTIDE SEQUENCE</scope>
    <source>
        <strain evidence="13">NIES-1699</strain>
    </source>
</reference>
<feature type="transmembrane region" description="Helical" evidence="10">
    <location>
        <begin position="460"/>
        <end position="478"/>
    </location>
</feature>
<name>A0AAD7XSX1_9STRA</name>
<dbReference type="SFLD" id="SFLDF00027">
    <property type="entry name" value="p-type_atpase"/>
    <property type="match status" value="1"/>
</dbReference>
<dbReference type="PROSITE" id="PS00154">
    <property type="entry name" value="ATPASE_E1_E2"/>
    <property type="match status" value="1"/>
</dbReference>
<evidence type="ECO:0000256" key="1">
    <source>
        <dbReference type="ARBA" id="ARBA00004127"/>
    </source>
</evidence>
<dbReference type="PRINTS" id="PR00119">
    <property type="entry name" value="CATATPASE"/>
</dbReference>
<dbReference type="InterPro" id="IPR023299">
    <property type="entry name" value="ATPase_P-typ_cyto_dom_N"/>
</dbReference>
<dbReference type="SUPFAM" id="SSF81653">
    <property type="entry name" value="Calcium ATPase, transduction domain A"/>
    <property type="match status" value="1"/>
</dbReference>
<dbReference type="GO" id="GO:0005524">
    <property type="term" value="F:ATP binding"/>
    <property type="evidence" value="ECO:0007669"/>
    <property type="project" value="UniProtKB-UniRule"/>
</dbReference>
<evidence type="ECO:0000256" key="3">
    <source>
        <dbReference type="ARBA" id="ARBA00022692"/>
    </source>
</evidence>
<sequence length="1183" mass="122708">MTTTTAEEEEELGAVTKLRIGGMMCQQSCGSTVQAALAGVAGVKVAEVSYPRGEAMIWWSGEAMVSAAIEAVEAVGFEASSRNPSTVVCLRVEGMMCQKSCGATVEAALSGVPGVTRAQVSYPRKRAEVTCAVEGLGPQLVEAVEVVGFEAFLAEDPDLEAPPRLSSSSASEGLRRSELVVRGIRSPSDARAVEAAAASVPGVERCDVAVTAERCVVTHRRTVSSADVVAAIRAAGFPSCFDADAQPPGGGSSSSSSSSVVAYLWVEGMSCAACSAKVEKALARVPGVASASVSSTTHKAKVALTSGPPREAVMPELVRAVEGLGFKARDAGGASGQTAFDASEREVAGWRSTFLWALFLTGPLVVVKWATMLLSAAAEFWHQGLACQGRLSRVALFQFAMGSVIQAAIGGRFARAAARGLRTGNYGMDLLVALATCIVWLYSTLSLVECCAFHSAHDHSMFETSAMLLFFVSLGKFLEANAKQRASGAIAALLRMQPKMAFVLMAAEDAARRATLRKDDTREDDDDALEAEAELREALASSEVSLVSRDELAPGAVLVVQPGAAVPADGVVACALSGVAFVDEAAVTGESVPAEKRRGDVVFGATINRGAAFVVRATQTGEASTIAQIARLVEEAQLSKAPVQEFADAVASKFTPAILGLAALTFGVWYALAATGTVPEGWIDDLNPFLFALLFGVSVVVVACPCALGLATPTAVMCGTGVGASLGILVKGGDVLEKAHAVDAVVFDKTGTLTTGEPVVTDEIAVCTSKDEALALAASAESASEHPLARAVVRAARARSLALDAILDATSVPGRGVRAVLKTRGDVAVGNVEMMRSNLGLELPDEISADVDRLRAEAKTALLIASKGRVLALLGVADAPRPEAAAAIAALPKKTQVWMLTGDHRETALAVARQVGIPPDRVEAGVLPEDKSTFVRRLGDRGRVVAMVGDGVNDSPALAAADVGLAIGGGTQVAIEAADVVLIKSDLRDVVVALDLSRAVYRRIKTNFVWATVYNLVLVPLAAGALFPLSQTRLHPATAALCMAFSSVSVVCSSLALKLYAPPRIPARNNAEPLRDLDAPLLDSPQRPAAVSAAAAAARACRRCPTWLAALRARCRVRCRQWLYAVAGVHLYAKCLDDPQATPCSPPQSPTTAASFDKPRASALDRTGTGGANGPPPAVANFV</sequence>
<dbReference type="InterPro" id="IPR008250">
    <property type="entry name" value="ATPase_P-typ_transduc_dom_A_sf"/>
</dbReference>
<feature type="transmembrane region" description="Helical" evidence="10">
    <location>
        <begin position="657"/>
        <end position="677"/>
    </location>
</feature>
<dbReference type="InterPro" id="IPR059000">
    <property type="entry name" value="ATPase_P-type_domA"/>
</dbReference>
<evidence type="ECO:0000256" key="2">
    <source>
        <dbReference type="ARBA" id="ARBA00006024"/>
    </source>
</evidence>
<dbReference type="InterPro" id="IPR044492">
    <property type="entry name" value="P_typ_ATPase_HD_dom"/>
</dbReference>
<dbReference type="PANTHER" id="PTHR43520">
    <property type="entry name" value="ATP7, ISOFORM B"/>
    <property type="match status" value="1"/>
</dbReference>
<dbReference type="SUPFAM" id="SSF81665">
    <property type="entry name" value="Calcium ATPase, transmembrane domain M"/>
    <property type="match status" value="1"/>
</dbReference>
<dbReference type="InterPro" id="IPR036163">
    <property type="entry name" value="HMA_dom_sf"/>
</dbReference>
<feature type="domain" description="HMA" evidence="12">
    <location>
        <begin position="86"/>
        <end position="152"/>
    </location>
</feature>
<dbReference type="GO" id="GO:0005507">
    <property type="term" value="F:copper ion binding"/>
    <property type="evidence" value="ECO:0007669"/>
    <property type="project" value="TreeGrafter"/>
</dbReference>
<dbReference type="SUPFAM" id="SSF55008">
    <property type="entry name" value="HMA, heavy metal-associated domain"/>
    <property type="match status" value="4"/>
</dbReference>
<comment type="similarity">
    <text evidence="2 10">Belongs to the cation transport ATPase (P-type) (TC 3.A.3) family. Type IB subfamily.</text>
</comment>
<feature type="transmembrane region" description="Helical" evidence="10">
    <location>
        <begin position="354"/>
        <end position="374"/>
    </location>
</feature>
<dbReference type="NCBIfam" id="TIGR01525">
    <property type="entry name" value="ATPase-IB_hvy"/>
    <property type="match status" value="1"/>
</dbReference>
<dbReference type="GO" id="GO:0016020">
    <property type="term" value="C:membrane"/>
    <property type="evidence" value="ECO:0007669"/>
    <property type="project" value="UniProtKB-SubCell"/>
</dbReference>
<evidence type="ECO:0000313" key="14">
    <source>
        <dbReference type="Proteomes" id="UP001230188"/>
    </source>
</evidence>
<dbReference type="Gene3D" id="2.70.150.10">
    <property type="entry name" value="Calcium-transporting ATPase, cytoplasmic transduction domain A"/>
    <property type="match status" value="1"/>
</dbReference>
<keyword evidence="8 10" id="KW-1133">Transmembrane helix</keyword>
<evidence type="ECO:0000256" key="8">
    <source>
        <dbReference type="ARBA" id="ARBA00022989"/>
    </source>
</evidence>
<dbReference type="InterPro" id="IPR027256">
    <property type="entry name" value="P-typ_ATPase_IB"/>
</dbReference>
<accession>A0AAD7XSX1</accession>
<evidence type="ECO:0000259" key="12">
    <source>
        <dbReference type="PROSITE" id="PS50846"/>
    </source>
</evidence>
<feature type="transmembrane region" description="Helical" evidence="10">
    <location>
        <begin position="394"/>
        <end position="414"/>
    </location>
</feature>
<dbReference type="PRINTS" id="PR00120">
    <property type="entry name" value="HATPASE"/>
</dbReference>
<dbReference type="InterPro" id="IPR018303">
    <property type="entry name" value="ATPase_P-typ_P_site"/>
</dbReference>
<proteinExistence type="inferred from homology"/>
<evidence type="ECO:0000256" key="6">
    <source>
        <dbReference type="ARBA" id="ARBA00022840"/>
    </source>
</evidence>
<dbReference type="CDD" id="cd00371">
    <property type="entry name" value="HMA"/>
    <property type="match status" value="4"/>
</dbReference>
<dbReference type="Gene3D" id="3.40.1110.10">
    <property type="entry name" value="Calcium-transporting ATPase, cytoplasmic domain N"/>
    <property type="match status" value="1"/>
</dbReference>
<protein>
    <recommendedName>
        <fullName evidence="12">HMA domain-containing protein</fullName>
    </recommendedName>
</protein>
<dbReference type="NCBIfam" id="TIGR01494">
    <property type="entry name" value="ATPase_P-type"/>
    <property type="match status" value="1"/>
</dbReference>
<evidence type="ECO:0000256" key="4">
    <source>
        <dbReference type="ARBA" id="ARBA00022723"/>
    </source>
</evidence>
<feature type="domain" description="HMA" evidence="12">
    <location>
        <begin position="260"/>
        <end position="329"/>
    </location>
</feature>
<keyword evidence="9 10" id="KW-0472">Membrane</keyword>
<dbReference type="Gene3D" id="3.40.50.1000">
    <property type="entry name" value="HAD superfamily/HAD-like"/>
    <property type="match status" value="1"/>
</dbReference>
<evidence type="ECO:0000313" key="13">
    <source>
        <dbReference type="EMBL" id="KAJ8610606.1"/>
    </source>
</evidence>
<dbReference type="SFLD" id="SFLDS00003">
    <property type="entry name" value="Haloacid_Dehalogenase"/>
    <property type="match status" value="1"/>
</dbReference>
<dbReference type="InterPro" id="IPR023298">
    <property type="entry name" value="ATPase_P-typ_TM_dom_sf"/>
</dbReference>
<feature type="compositionally biased region" description="Pro residues" evidence="11">
    <location>
        <begin position="1174"/>
        <end position="1183"/>
    </location>
</feature>
<feature type="transmembrane region" description="Helical" evidence="10">
    <location>
        <begin position="689"/>
        <end position="711"/>
    </location>
</feature>
<dbReference type="Gene3D" id="3.30.70.100">
    <property type="match status" value="4"/>
</dbReference>
<comment type="caution">
    <text evidence="13">The sequence shown here is derived from an EMBL/GenBank/DDBJ whole genome shotgun (WGS) entry which is preliminary data.</text>
</comment>
<dbReference type="SUPFAM" id="SSF56784">
    <property type="entry name" value="HAD-like"/>
    <property type="match status" value="1"/>
</dbReference>
<comment type="subcellular location">
    <subcellularLocation>
        <location evidence="1">Endomembrane system</location>
        <topology evidence="1">Multi-pass membrane protein</topology>
    </subcellularLocation>
    <subcellularLocation>
        <location evidence="10">Membrane</location>
    </subcellularLocation>
</comment>
<evidence type="ECO:0000256" key="11">
    <source>
        <dbReference type="SAM" id="MobiDB-lite"/>
    </source>
</evidence>
<dbReference type="InterPro" id="IPR001757">
    <property type="entry name" value="P_typ_ATPase"/>
</dbReference>
<evidence type="ECO:0000256" key="7">
    <source>
        <dbReference type="ARBA" id="ARBA00022967"/>
    </source>
</evidence>
<feature type="transmembrane region" description="Helical" evidence="10">
    <location>
        <begin position="426"/>
        <end position="448"/>
    </location>
</feature>
<evidence type="ECO:0000256" key="10">
    <source>
        <dbReference type="RuleBase" id="RU362081"/>
    </source>
</evidence>
<organism evidence="13 14">
    <name type="scientific">Chrysophaeum taylorii</name>
    <dbReference type="NCBI Taxonomy" id="2483200"/>
    <lineage>
        <taxon>Eukaryota</taxon>
        <taxon>Sar</taxon>
        <taxon>Stramenopiles</taxon>
        <taxon>Ochrophyta</taxon>
        <taxon>Pelagophyceae</taxon>
        <taxon>Pelagomonadales</taxon>
        <taxon>Pelagomonadaceae</taxon>
        <taxon>Chrysophaeum</taxon>
    </lineage>
</organism>
<evidence type="ECO:0000256" key="5">
    <source>
        <dbReference type="ARBA" id="ARBA00022741"/>
    </source>
</evidence>
<feature type="transmembrane region" description="Helical" evidence="10">
    <location>
        <begin position="1036"/>
        <end position="1060"/>
    </location>
</feature>
<dbReference type="GO" id="GO:0043682">
    <property type="term" value="F:P-type divalent copper transporter activity"/>
    <property type="evidence" value="ECO:0007669"/>
    <property type="project" value="TreeGrafter"/>
</dbReference>
<keyword evidence="6 10" id="KW-0067">ATP-binding</keyword>
<dbReference type="Pfam" id="PF00122">
    <property type="entry name" value="E1-E2_ATPase"/>
    <property type="match status" value="1"/>
</dbReference>
<gene>
    <name evidence="13" type="ORF">CTAYLR_007178</name>
</gene>
<dbReference type="GO" id="GO:0012505">
    <property type="term" value="C:endomembrane system"/>
    <property type="evidence" value="ECO:0007669"/>
    <property type="project" value="UniProtKB-SubCell"/>
</dbReference>